<accession>A0ACA9Y545</accession>
<name>A0ACA9Y545_9ASCO</name>
<protein>
    <submittedName>
        <fullName evidence="1">Activatory protein Cha4p</fullName>
    </submittedName>
</protein>
<proteinExistence type="predicted"/>
<keyword evidence="2" id="KW-1185">Reference proteome</keyword>
<sequence length="682" mass="78835">MDKPSKKLSCQRCRLKKIKCNYEYPCNNCEKGKYECIQVTHDMRKKRPTVNYVESLEKKYSSIINVLRTANNMTSVDERSNYLASVNLGNLIEGLDTNYNDNNDGNDDNDVSVYGPISIYDNNDMVRKKNQVQTDEFKYIKQLNADNDVLHCIKLFFVWQYPDMNMFIFREAFLQEFFKPKYYNLYCSRILILSICALGSRMSDDENIYNKSIKFYNEAKSLLLSKFNNPSITSLQSFLLLSFYDIFNGSNSSGWMLSGNAIRMGFDLGFQLHPNSWFLKSKVSNYSKEIDNEIKSRIYWGTYLADHFISLLLGRPSLLKLNDATIPETDDLPELHWIDEYRYLDEKDQANPKKISNISSPLKSVINLINISDNMLNDIFNKNFNQDFMNDNNHLILTVTKLNEYNEKIMNWKRNLPTDLQFNKELLRHNADNPTLSCIRYYYYILVLCLNRPFIGLDDDIFKNLNLPPELVPRAICLECIEELFVAINRFKTVHGLRKASIFIVYCSILSISIILLLKNSNLIKNESQKLIFFLKVLKQSSKTWKLAEKSLNSITSRLTEFNIDINSLDDIEVDFRRDASETPEVDLDNSNSIISNNNVNMNQANSLSTLMNPSHSGSQLNEPIHEPGLGMGDVGSNGVVVGENTLEFFGGPPVLMTSDLFNQDWESLFPDYIFNEKNNEN</sequence>
<evidence type="ECO:0000313" key="1">
    <source>
        <dbReference type="EMBL" id="CAH6719505.1"/>
    </source>
</evidence>
<evidence type="ECO:0000313" key="2">
    <source>
        <dbReference type="Proteomes" id="UP001152531"/>
    </source>
</evidence>
<gene>
    <name evidence="1" type="ORF">CLIB1444_02S10110</name>
</gene>
<dbReference type="EMBL" id="CALSDN010000002">
    <property type="protein sequence ID" value="CAH6719505.1"/>
    <property type="molecule type" value="Genomic_DNA"/>
</dbReference>
<dbReference type="Proteomes" id="UP001152531">
    <property type="component" value="Unassembled WGS sequence"/>
</dbReference>
<reference evidence="1" key="1">
    <citation type="submission" date="2022-06" db="EMBL/GenBank/DDBJ databases">
        <authorList>
            <person name="Legras J.-L."/>
            <person name="Devillers H."/>
            <person name="Grondin C."/>
        </authorList>
    </citation>
    <scope>NUCLEOTIDE SEQUENCE</scope>
    <source>
        <strain evidence="1">CLIB 1444</strain>
    </source>
</reference>
<organism evidence="1 2">
    <name type="scientific">[Candida] jaroonii</name>
    <dbReference type="NCBI Taxonomy" id="467808"/>
    <lineage>
        <taxon>Eukaryota</taxon>
        <taxon>Fungi</taxon>
        <taxon>Dikarya</taxon>
        <taxon>Ascomycota</taxon>
        <taxon>Saccharomycotina</taxon>
        <taxon>Pichiomycetes</taxon>
        <taxon>Debaryomycetaceae</taxon>
        <taxon>Yamadazyma</taxon>
    </lineage>
</organism>
<comment type="caution">
    <text evidence="1">The sequence shown here is derived from an EMBL/GenBank/DDBJ whole genome shotgun (WGS) entry which is preliminary data.</text>
</comment>